<keyword evidence="2" id="KW-1185">Reference proteome</keyword>
<sequence>MISAVGIHHEAHMELVRGLSSFRAALPAGTTFTYSSAKPAIFARGALLTNVTLHTSAVTFRATQMRLGHPRTTPDGGIGINSLEIHNPSLQTASLLVHASSLSLHRLTLPPSHERHPGPVAIDPARTLLDHLLVEHLSVQNLSHTSDAMPVSPLAPVHMHSLTLNTFSVDNYGPSHLTTGTIQGATVAYTRMTQQSVSPSATQSGQLTFDHAQFQQQDFANYVGALKAHRELDESGLPPRQLDVRNLRVNGTGGTFWIDEITGNGTSDDGKSHFQQTWKGLHFRSMKPLPFRIDGQHSIFQATQDYSSVDQIAHIQGTLTIPALTQVIATADLHFQHGSAARAPLNTMRIANLAVRMEKGDRLLQRFFMFSARQAQNVVPADELRNQALRMLTPAVSHNAQLAPLPDYLLNPANRNLTLSYRPVVPVPARTLAFVLSQPLTFMAFLTSPDVRAVAE</sequence>
<evidence type="ECO:0000313" key="2">
    <source>
        <dbReference type="Proteomes" id="UP000004949"/>
    </source>
</evidence>
<evidence type="ECO:0000313" key="1">
    <source>
        <dbReference type="EMBL" id="EHH67354.1"/>
    </source>
</evidence>
<comment type="caution">
    <text evidence="1">The sequence shown here is derived from an EMBL/GenBank/DDBJ whole genome shotgun (WGS) entry which is preliminary data.</text>
</comment>
<reference evidence="1 2" key="1">
    <citation type="submission" date="2011-10" db="EMBL/GenBank/DDBJ databases">
        <title>Genome sequence of Gluconobacter morbifer G707, isolated from Drosophila gut.</title>
        <authorList>
            <person name="Lee W.-J."/>
            <person name="Kim E.-K."/>
        </authorList>
    </citation>
    <scope>NUCLEOTIDE SEQUENCE [LARGE SCALE GENOMIC DNA]</scope>
    <source>
        <strain evidence="1 2">G707</strain>
    </source>
</reference>
<dbReference type="PATRIC" id="fig|1088869.3.peg.2344"/>
<accession>G6XLU9</accession>
<gene>
    <name evidence="1" type="ORF">GMO_23480</name>
</gene>
<proteinExistence type="predicted"/>
<dbReference type="Proteomes" id="UP000004949">
    <property type="component" value="Unassembled WGS sequence"/>
</dbReference>
<name>G6XLU9_9PROT</name>
<dbReference type="EMBL" id="AGQV01000010">
    <property type="protein sequence ID" value="EHH67354.1"/>
    <property type="molecule type" value="Genomic_DNA"/>
</dbReference>
<organism evidence="1 2">
    <name type="scientific">Gluconobacter morbifer G707</name>
    <dbReference type="NCBI Taxonomy" id="1088869"/>
    <lineage>
        <taxon>Bacteria</taxon>
        <taxon>Pseudomonadati</taxon>
        <taxon>Pseudomonadota</taxon>
        <taxon>Alphaproteobacteria</taxon>
        <taxon>Acetobacterales</taxon>
        <taxon>Acetobacteraceae</taxon>
        <taxon>Gluconobacter</taxon>
    </lineage>
</organism>
<protein>
    <submittedName>
        <fullName evidence="1">Uncharacterized protein</fullName>
    </submittedName>
</protein>
<dbReference type="STRING" id="1088869.GMO_23480"/>
<dbReference type="AlphaFoldDB" id="G6XLU9"/>